<sequence>MLSTTSYQPNYFSIDDILATQERTPCKFLQNAPRMGKLNPSTDEKDLKAGTELELPLWLVLDASAGRQMIVAPELPKIYREAYREILKADATAVDLHKFNLYFYELGSYVKYFDRREDVHNILLHTFITRFRFIMDLANNADSDPTVQNRLDMLERRLFKSGHIARTKLNTWLLDSGAPLKAANMVTNHRKRKRVDDDLFA</sequence>
<comment type="similarity">
    <text evidence="2 6">Belongs to the GINS3/PSF3 family.</text>
</comment>
<dbReference type="InterPro" id="IPR038437">
    <property type="entry name" value="GINS_Psf3_sf"/>
</dbReference>
<dbReference type="Proteomes" id="UP000625711">
    <property type="component" value="Unassembled WGS sequence"/>
</dbReference>
<dbReference type="InterPro" id="IPR021151">
    <property type="entry name" value="GINS_A"/>
</dbReference>
<dbReference type="AlphaFoldDB" id="A0A834M635"/>
<dbReference type="EMBL" id="JAACXV010013888">
    <property type="protein sequence ID" value="KAF7271828.1"/>
    <property type="molecule type" value="Genomic_DNA"/>
</dbReference>
<dbReference type="CDD" id="cd21693">
    <property type="entry name" value="GINS_B_Psf3"/>
    <property type="match status" value="1"/>
</dbReference>
<keyword evidence="3 6" id="KW-0235">DNA replication</keyword>
<reference evidence="9" key="1">
    <citation type="submission" date="2020-08" db="EMBL/GenBank/DDBJ databases">
        <title>Genome sequencing and assembly of the red palm weevil Rhynchophorus ferrugineus.</title>
        <authorList>
            <person name="Dias G.B."/>
            <person name="Bergman C.M."/>
            <person name="Manee M."/>
        </authorList>
    </citation>
    <scope>NUCLEOTIDE SEQUENCE</scope>
    <source>
        <strain evidence="9">AA-2017</strain>
        <tissue evidence="9">Whole larva</tissue>
    </source>
</reference>
<evidence type="ECO:0000256" key="6">
    <source>
        <dbReference type="RuleBase" id="RU367161"/>
    </source>
</evidence>
<dbReference type="OrthoDB" id="10251744at2759"/>
<comment type="subunit">
    <text evidence="6">Component of the GINS complex.</text>
</comment>
<evidence type="ECO:0000259" key="7">
    <source>
        <dbReference type="Pfam" id="PF05916"/>
    </source>
</evidence>
<organism evidence="9 10">
    <name type="scientific">Rhynchophorus ferrugineus</name>
    <name type="common">Red palm weevil</name>
    <name type="synonym">Curculio ferrugineus</name>
    <dbReference type="NCBI Taxonomy" id="354439"/>
    <lineage>
        <taxon>Eukaryota</taxon>
        <taxon>Metazoa</taxon>
        <taxon>Ecdysozoa</taxon>
        <taxon>Arthropoda</taxon>
        <taxon>Hexapoda</taxon>
        <taxon>Insecta</taxon>
        <taxon>Pterygota</taxon>
        <taxon>Neoptera</taxon>
        <taxon>Endopterygota</taxon>
        <taxon>Coleoptera</taxon>
        <taxon>Polyphaga</taxon>
        <taxon>Cucujiformia</taxon>
        <taxon>Curculionidae</taxon>
        <taxon>Dryophthorinae</taxon>
        <taxon>Rhynchophorus</taxon>
    </lineage>
</organism>
<gene>
    <name evidence="9" type="ORF">GWI33_015308</name>
</gene>
<comment type="caution">
    <text evidence="9">The sequence shown here is derived from an EMBL/GenBank/DDBJ whole genome shotgun (WGS) entry which is preliminary data.</text>
</comment>
<evidence type="ECO:0000313" key="9">
    <source>
        <dbReference type="EMBL" id="KAF7271828.1"/>
    </source>
</evidence>
<dbReference type="SUPFAM" id="SSF160059">
    <property type="entry name" value="PriA/YqbF domain"/>
    <property type="match status" value="1"/>
</dbReference>
<dbReference type="PANTHER" id="PTHR22768">
    <property type="entry name" value="DNA REPLICATION COMPLEX GINS PROTEIN PSF3"/>
    <property type="match status" value="1"/>
</dbReference>
<comment type="function">
    <text evidence="6">The GINS complex plays an essential role in the initiation of DNA replication.</text>
</comment>
<dbReference type="InterPro" id="IPR055221">
    <property type="entry name" value="PSF3_N"/>
</dbReference>
<accession>A0A834M635</accession>
<evidence type="ECO:0000256" key="1">
    <source>
        <dbReference type="ARBA" id="ARBA00004123"/>
    </source>
</evidence>
<feature type="domain" description="DNA replication complex GINS protein PSF3 N-terminal" evidence="8">
    <location>
        <begin position="12"/>
        <end position="59"/>
    </location>
</feature>
<dbReference type="SUPFAM" id="SSF158573">
    <property type="entry name" value="GINS helical bundle-like"/>
    <property type="match status" value="1"/>
</dbReference>
<dbReference type="InterPro" id="IPR036224">
    <property type="entry name" value="GINS_bundle-like_dom_sf"/>
</dbReference>
<dbReference type="Pfam" id="PF22466">
    <property type="entry name" value="PSF3_N"/>
    <property type="match status" value="1"/>
</dbReference>
<proteinExistence type="inferred from homology"/>
<keyword evidence="4 6" id="KW-0539">Nucleus</keyword>
<evidence type="ECO:0000259" key="8">
    <source>
        <dbReference type="Pfam" id="PF22466"/>
    </source>
</evidence>
<dbReference type="PANTHER" id="PTHR22768:SF0">
    <property type="entry name" value="DNA REPLICATION COMPLEX GINS PROTEIN PSF3"/>
    <property type="match status" value="1"/>
</dbReference>
<dbReference type="Pfam" id="PF05916">
    <property type="entry name" value="Sld5"/>
    <property type="match status" value="1"/>
</dbReference>
<evidence type="ECO:0000256" key="5">
    <source>
        <dbReference type="ARBA" id="ARBA00045258"/>
    </source>
</evidence>
<dbReference type="Gene3D" id="1.20.58.2050">
    <property type="match status" value="1"/>
</dbReference>
<dbReference type="GO" id="GO:0000811">
    <property type="term" value="C:GINS complex"/>
    <property type="evidence" value="ECO:0007669"/>
    <property type="project" value="UniProtKB-UniRule"/>
</dbReference>
<dbReference type="CDD" id="cd11713">
    <property type="entry name" value="GINS_A_psf3"/>
    <property type="match status" value="1"/>
</dbReference>
<dbReference type="GO" id="GO:1902975">
    <property type="term" value="P:mitotic DNA replication initiation"/>
    <property type="evidence" value="ECO:0007669"/>
    <property type="project" value="TreeGrafter"/>
</dbReference>
<protein>
    <recommendedName>
        <fullName evidence="6">DNA replication complex GINS protein PSF3</fullName>
    </recommendedName>
</protein>
<evidence type="ECO:0000313" key="10">
    <source>
        <dbReference type="Proteomes" id="UP000625711"/>
    </source>
</evidence>
<keyword evidence="10" id="KW-1185">Reference proteome</keyword>
<dbReference type="InterPro" id="IPR010492">
    <property type="entry name" value="GINS_Psf3"/>
</dbReference>
<evidence type="ECO:0000256" key="3">
    <source>
        <dbReference type="ARBA" id="ARBA00022705"/>
    </source>
</evidence>
<feature type="domain" description="GINS subunit" evidence="7">
    <location>
        <begin position="80"/>
        <end position="173"/>
    </location>
</feature>
<name>A0A834M635_RHYFE</name>
<comment type="subcellular location">
    <subcellularLocation>
        <location evidence="1 6">Nucleus</location>
    </subcellularLocation>
</comment>
<evidence type="ECO:0000256" key="2">
    <source>
        <dbReference type="ARBA" id="ARBA00006343"/>
    </source>
</evidence>
<comment type="function">
    <text evidence="5">Required for correct functioning of the GINS complex, a complex that plays an essential role in the initiation of DNA replication, and progression of DNA replication forks. GINS complex is a core component of CDC45-MCM-GINS (CMG) helicase, the molecular machine that unwinds template DNA during replication, and around which the replisome is built.</text>
</comment>
<evidence type="ECO:0000256" key="4">
    <source>
        <dbReference type="ARBA" id="ARBA00023242"/>
    </source>
</evidence>